<gene>
    <name evidence="1" type="ORF">WN55_06855</name>
</gene>
<dbReference type="AlphaFoldDB" id="A0A154P3P7"/>
<dbReference type="Proteomes" id="UP000076502">
    <property type="component" value="Unassembled WGS sequence"/>
</dbReference>
<dbReference type="Gene3D" id="3.30.420.10">
    <property type="entry name" value="Ribonuclease H-like superfamily/Ribonuclease H"/>
    <property type="match status" value="1"/>
</dbReference>
<name>A0A154P3P7_DUFNO</name>
<accession>A0A154P3P7</accession>
<dbReference type="InterPro" id="IPR036397">
    <property type="entry name" value="RNaseH_sf"/>
</dbReference>
<proteinExistence type="predicted"/>
<dbReference type="GO" id="GO:0003676">
    <property type="term" value="F:nucleic acid binding"/>
    <property type="evidence" value="ECO:0007669"/>
    <property type="project" value="InterPro"/>
</dbReference>
<evidence type="ECO:0000313" key="1">
    <source>
        <dbReference type="EMBL" id="KZC05858.1"/>
    </source>
</evidence>
<keyword evidence="2" id="KW-1185">Reference proteome</keyword>
<protein>
    <submittedName>
        <fullName evidence="1">Uncharacterized protein</fullName>
    </submittedName>
</protein>
<organism evidence="1 2">
    <name type="scientific">Dufourea novaeangliae</name>
    <name type="common">Sweat bee</name>
    <dbReference type="NCBI Taxonomy" id="178035"/>
    <lineage>
        <taxon>Eukaryota</taxon>
        <taxon>Metazoa</taxon>
        <taxon>Ecdysozoa</taxon>
        <taxon>Arthropoda</taxon>
        <taxon>Hexapoda</taxon>
        <taxon>Insecta</taxon>
        <taxon>Pterygota</taxon>
        <taxon>Neoptera</taxon>
        <taxon>Endopterygota</taxon>
        <taxon>Hymenoptera</taxon>
        <taxon>Apocrita</taxon>
        <taxon>Aculeata</taxon>
        <taxon>Apoidea</taxon>
        <taxon>Anthophila</taxon>
        <taxon>Halictidae</taxon>
        <taxon>Rophitinae</taxon>
        <taxon>Dufourea</taxon>
    </lineage>
</organism>
<dbReference type="EMBL" id="KQ434798">
    <property type="protein sequence ID" value="KZC05858.1"/>
    <property type="molecule type" value="Genomic_DNA"/>
</dbReference>
<reference evidence="1 2" key="1">
    <citation type="submission" date="2015-07" db="EMBL/GenBank/DDBJ databases">
        <title>The genome of Dufourea novaeangliae.</title>
        <authorList>
            <person name="Pan H."/>
            <person name="Kapheim K."/>
        </authorList>
    </citation>
    <scope>NUCLEOTIDE SEQUENCE [LARGE SCALE GENOMIC DNA]</scope>
    <source>
        <strain evidence="1">0120121106</strain>
        <tissue evidence="1">Whole body</tissue>
    </source>
</reference>
<evidence type="ECO:0000313" key="2">
    <source>
        <dbReference type="Proteomes" id="UP000076502"/>
    </source>
</evidence>
<sequence>MATIKEKFVTIHWIPSHVAIKCNEDADKAAKLATCSPKERPSSQEVMYSDLKKHLNSICKKQTRQTLLDMYTSKYQTHKSDIGWQIFPSTLNRTTQALISRVRIGHTALTHSHLLTN</sequence>